<name>A0ABW2UT43_9BACI</name>
<protein>
    <submittedName>
        <fullName evidence="1">Uncharacterized protein</fullName>
    </submittedName>
</protein>
<organism evidence="1 2">
    <name type="scientific">Lentibacillus kimchii</name>
    <dbReference type="NCBI Taxonomy" id="1542911"/>
    <lineage>
        <taxon>Bacteria</taxon>
        <taxon>Bacillati</taxon>
        <taxon>Bacillota</taxon>
        <taxon>Bacilli</taxon>
        <taxon>Bacillales</taxon>
        <taxon>Bacillaceae</taxon>
        <taxon>Lentibacillus</taxon>
    </lineage>
</organism>
<evidence type="ECO:0000313" key="1">
    <source>
        <dbReference type="EMBL" id="MFC7747087.1"/>
    </source>
</evidence>
<dbReference type="RefSeq" id="WP_382358607.1">
    <property type="nucleotide sequence ID" value="NZ_JBHTGR010000015.1"/>
</dbReference>
<sequence length="121" mass="13887">MVEYSLLKEPDTAIQEINQKVGQLDKIKLSNNLRGQPFDEFRDWRSGVSDLLADLFADRAISQAFLTESEFIKRELPEDDTIKQLNEALDKSKIYLEQLNNGIKMGAYRPLADHRDSGNRS</sequence>
<evidence type="ECO:0000313" key="2">
    <source>
        <dbReference type="Proteomes" id="UP001596620"/>
    </source>
</evidence>
<reference evidence="2" key="1">
    <citation type="journal article" date="2019" name="Int. J. Syst. Evol. Microbiol.">
        <title>The Global Catalogue of Microorganisms (GCM) 10K type strain sequencing project: providing services to taxonomists for standard genome sequencing and annotation.</title>
        <authorList>
            <consortium name="The Broad Institute Genomics Platform"/>
            <consortium name="The Broad Institute Genome Sequencing Center for Infectious Disease"/>
            <person name="Wu L."/>
            <person name="Ma J."/>
        </authorList>
    </citation>
    <scope>NUCLEOTIDE SEQUENCE [LARGE SCALE GENOMIC DNA]</scope>
    <source>
        <strain evidence="2">JCM 30234</strain>
    </source>
</reference>
<gene>
    <name evidence="1" type="ORF">ACFQU8_07540</name>
</gene>
<keyword evidence="2" id="KW-1185">Reference proteome</keyword>
<proteinExistence type="predicted"/>
<dbReference type="EMBL" id="JBHTGR010000015">
    <property type="protein sequence ID" value="MFC7747087.1"/>
    <property type="molecule type" value="Genomic_DNA"/>
</dbReference>
<comment type="caution">
    <text evidence="1">The sequence shown here is derived from an EMBL/GenBank/DDBJ whole genome shotgun (WGS) entry which is preliminary data.</text>
</comment>
<accession>A0ABW2UT43</accession>
<dbReference type="Proteomes" id="UP001596620">
    <property type="component" value="Unassembled WGS sequence"/>
</dbReference>